<feature type="region of interest" description="Disordered" evidence="1">
    <location>
        <begin position="1"/>
        <end position="20"/>
    </location>
</feature>
<keyword evidence="5" id="KW-1185">Reference proteome</keyword>
<dbReference type="InterPro" id="IPR028018">
    <property type="entry name" value="DUF4646"/>
</dbReference>
<name>A0A4Q9MQK3_9APHY</name>
<organism evidence="3">
    <name type="scientific">Dichomitus squalens</name>
    <dbReference type="NCBI Taxonomy" id="114155"/>
    <lineage>
        <taxon>Eukaryota</taxon>
        <taxon>Fungi</taxon>
        <taxon>Dikarya</taxon>
        <taxon>Basidiomycota</taxon>
        <taxon>Agaricomycotina</taxon>
        <taxon>Agaricomycetes</taxon>
        <taxon>Polyporales</taxon>
        <taxon>Polyporaceae</taxon>
        <taxon>Dichomitus</taxon>
    </lineage>
</organism>
<proteinExistence type="predicted"/>
<sequence length="178" mass="19401">MGHVKNFAPGKAPKKLLDPPPASFLRPPASGLSYGAFPVMTLLSKGSTLDRGFPYISPECGVGVAPHPFVAHDVNEQDWRQFLHDVRVAGSLSPMNRVVSGLAPLALPGVGIIFGFFVVKGLDSMMRRTKKGPASQLIDHWNHYSFHPRYIHVGLTQGPPKTGKGRPDRSQGADNNWR</sequence>
<keyword evidence="2" id="KW-1133">Transmembrane helix</keyword>
<evidence type="ECO:0000313" key="4">
    <source>
        <dbReference type="EMBL" id="TBU52778.1"/>
    </source>
</evidence>
<evidence type="ECO:0000313" key="5">
    <source>
        <dbReference type="Proteomes" id="UP000292082"/>
    </source>
</evidence>
<evidence type="ECO:0000313" key="3">
    <source>
        <dbReference type="EMBL" id="TBU29477.1"/>
    </source>
</evidence>
<dbReference type="EMBL" id="ML145237">
    <property type="protein sequence ID" value="TBU52778.1"/>
    <property type="molecule type" value="Genomic_DNA"/>
</dbReference>
<dbReference type="EMBL" id="ML143413">
    <property type="protein sequence ID" value="TBU29477.1"/>
    <property type="molecule type" value="Genomic_DNA"/>
</dbReference>
<feature type="compositionally biased region" description="Basic and acidic residues" evidence="1">
    <location>
        <begin position="165"/>
        <end position="178"/>
    </location>
</feature>
<feature type="region of interest" description="Disordered" evidence="1">
    <location>
        <begin position="155"/>
        <end position="178"/>
    </location>
</feature>
<dbReference type="AlphaFoldDB" id="A0A4Q9MQK3"/>
<dbReference type="Proteomes" id="UP000292082">
    <property type="component" value="Unassembled WGS sequence"/>
</dbReference>
<keyword evidence="2" id="KW-0812">Transmembrane</keyword>
<accession>A0A4Q9MQK3</accession>
<feature type="transmembrane region" description="Helical" evidence="2">
    <location>
        <begin position="102"/>
        <end position="122"/>
    </location>
</feature>
<dbReference type="OrthoDB" id="5314275at2759"/>
<evidence type="ECO:0000256" key="1">
    <source>
        <dbReference type="SAM" id="MobiDB-lite"/>
    </source>
</evidence>
<reference evidence="3 5" key="1">
    <citation type="submission" date="2019-01" db="EMBL/GenBank/DDBJ databases">
        <title>Draft genome sequences of three monokaryotic isolates of the white-rot basidiomycete fungus Dichomitus squalens.</title>
        <authorList>
            <consortium name="DOE Joint Genome Institute"/>
            <person name="Lopez S.C."/>
            <person name="Andreopoulos B."/>
            <person name="Pangilinan J."/>
            <person name="Lipzen A."/>
            <person name="Riley R."/>
            <person name="Ahrendt S."/>
            <person name="Ng V."/>
            <person name="Barry K."/>
            <person name="Daum C."/>
            <person name="Grigoriev I.V."/>
            <person name="Hilden K.S."/>
            <person name="Makela M.R."/>
            <person name="de Vries R.P."/>
        </authorList>
    </citation>
    <scope>NUCLEOTIDE SEQUENCE [LARGE SCALE GENOMIC DNA]</scope>
    <source>
        <strain evidence="4 5">CBS 464.89</strain>
        <strain evidence="3">OM18370.1</strain>
    </source>
</reference>
<keyword evidence="2" id="KW-0472">Membrane</keyword>
<evidence type="ECO:0000256" key="2">
    <source>
        <dbReference type="SAM" id="Phobius"/>
    </source>
</evidence>
<protein>
    <submittedName>
        <fullName evidence="3">Uncharacterized protein</fullName>
    </submittedName>
</protein>
<gene>
    <name evidence="4" type="ORF">BD310DRAFT_831511</name>
    <name evidence="3" type="ORF">BD311DRAFT_661346</name>
</gene>
<dbReference type="Pfam" id="PF15496">
    <property type="entry name" value="DUF4646"/>
    <property type="match status" value="1"/>
</dbReference>
<dbReference type="Proteomes" id="UP000292957">
    <property type="component" value="Unassembled WGS sequence"/>
</dbReference>